<organism evidence="8 9">
    <name type="scientific">Nocardiopsis alborubida</name>
    <dbReference type="NCBI Taxonomy" id="146802"/>
    <lineage>
        <taxon>Bacteria</taxon>
        <taxon>Bacillati</taxon>
        <taxon>Actinomycetota</taxon>
        <taxon>Actinomycetes</taxon>
        <taxon>Streptosporangiales</taxon>
        <taxon>Nocardiopsidaceae</taxon>
        <taxon>Nocardiopsis</taxon>
    </lineage>
</organism>
<dbReference type="AlphaFoldDB" id="A0A7X6RNF4"/>
<evidence type="ECO:0000256" key="6">
    <source>
        <dbReference type="ARBA" id="ARBA00050026"/>
    </source>
</evidence>
<evidence type="ECO:0000256" key="1">
    <source>
        <dbReference type="ARBA" id="ARBA00022722"/>
    </source>
</evidence>
<dbReference type="Gene3D" id="3.40.50.1010">
    <property type="entry name" value="5'-nuclease"/>
    <property type="match status" value="1"/>
</dbReference>
<dbReference type="Proteomes" id="UP000553209">
    <property type="component" value="Unassembled WGS sequence"/>
</dbReference>
<keyword evidence="2" id="KW-0378">Hydrolase</keyword>
<dbReference type="GO" id="GO:0033567">
    <property type="term" value="P:DNA replication, Okazaki fragment processing"/>
    <property type="evidence" value="ECO:0007669"/>
    <property type="project" value="InterPro"/>
</dbReference>
<dbReference type="CDD" id="cd09898">
    <property type="entry name" value="H3TH_53EXO"/>
    <property type="match status" value="1"/>
</dbReference>
<dbReference type="GO" id="GO:0003677">
    <property type="term" value="F:DNA binding"/>
    <property type="evidence" value="ECO:0007669"/>
    <property type="project" value="UniProtKB-KW"/>
</dbReference>
<protein>
    <recommendedName>
        <fullName evidence="6">5'-3' exonuclease</fullName>
    </recommendedName>
</protein>
<dbReference type="SUPFAM" id="SSF88723">
    <property type="entry name" value="PIN domain-like"/>
    <property type="match status" value="1"/>
</dbReference>
<keyword evidence="3" id="KW-0269">Exonuclease</keyword>
<dbReference type="InterPro" id="IPR002421">
    <property type="entry name" value="5-3_exonuclease"/>
</dbReference>
<evidence type="ECO:0000259" key="7">
    <source>
        <dbReference type="SMART" id="SM00475"/>
    </source>
</evidence>
<dbReference type="CDD" id="cd09859">
    <property type="entry name" value="PIN_53EXO"/>
    <property type="match status" value="1"/>
</dbReference>
<dbReference type="Pfam" id="PF02739">
    <property type="entry name" value="5_3_exonuc_N"/>
    <property type="match status" value="1"/>
</dbReference>
<evidence type="ECO:0000256" key="2">
    <source>
        <dbReference type="ARBA" id="ARBA00022801"/>
    </source>
</evidence>
<comment type="function">
    <text evidence="5">5'-3' exonuclease acting preferentially on double-stranded DNA.</text>
</comment>
<dbReference type="InterPro" id="IPR038969">
    <property type="entry name" value="FEN"/>
</dbReference>
<dbReference type="SMART" id="SM00279">
    <property type="entry name" value="HhH2"/>
    <property type="match status" value="1"/>
</dbReference>
<dbReference type="SUPFAM" id="SSF47807">
    <property type="entry name" value="5' to 3' exonuclease, C-terminal subdomain"/>
    <property type="match status" value="1"/>
</dbReference>
<accession>A0A7X6RNF4</accession>
<dbReference type="InterPro" id="IPR008918">
    <property type="entry name" value="HhH2"/>
</dbReference>
<evidence type="ECO:0000313" key="9">
    <source>
        <dbReference type="Proteomes" id="UP000553209"/>
    </source>
</evidence>
<dbReference type="PANTHER" id="PTHR42646">
    <property type="entry name" value="FLAP ENDONUCLEASE XNI"/>
    <property type="match status" value="1"/>
</dbReference>
<evidence type="ECO:0000256" key="4">
    <source>
        <dbReference type="ARBA" id="ARBA00023125"/>
    </source>
</evidence>
<dbReference type="GO" id="GO:0017108">
    <property type="term" value="F:5'-flap endonuclease activity"/>
    <property type="evidence" value="ECO:0007669"/>
    <property type="project" value="InterPro"/>
</dbReference>
<gene>
    <name evidence="8" type="ORF">HGB44_02975</name>
</gene>
<name>A0A7X6RNF4_9ACTN</name>
<dbReference type="SMART" id="SM00475">
    <property type="entry name" value="53EXOc"/>
    <property type="match status" value="1"/>
</dbReference>
<comment type="caution">
    <text evidence="8">The sequence shown here is derived from an EMBL/GenBank/DDBJ whole genome shotgun (WGS) entry which is preliminary data.</text>
</comment>
<keyword evidence="9" id="KW-1185">Reference proteome</keyword>
<evidence type="ECO:0000256" key="3">
    <source>
        <dbReference type="ARBA" id="ARBA00022839"/>
    </source>
</evidence>
<feature type="domain" description="5'-3' exonuclease" evidence="7">
    <location>
        <begin position="1"/>
        <end position="255"/>
    </location>
</feature>
<reference evidence="8 9" key="1">
    <citation type="submission" date="2020-04" db="EMBL/GenBank/DDBJ databases">
        <title>MicrobeNet Type strains.</title>
        <authorList>
            <person name="Nicholson A.C."/>
        </authorList>
    </citation>
    <scope>NUCLEOTIDE SEQUENCE [LARGE SCALE GENOMIC DNA]</scope>
    <source>
        <strain evidence="8 9">ATCC 23612</strain>
    </source>
</reference>
<dbReference type="GO" id="GO:0008409">
    <property type="term" value="F:5'-3' exonuclease activity"/>
    <property type="evidence" value="ECO:0007669"/>
    <property type="project" value="InterPro"/>
</dbReference>
<keyword evidence="8" id="KW-0255">Endonuclease</keyword>
<dbReference type="InterPro" id="IPR036279">
    <property type="entry name" value="5-3_exonuclease_C_sf"/>
</dbReference>
<evidence type="ECO:0000313" key="8">
    <source>
        <dbReference type="EMBL" id="NKY96639.1"/>
    </source>
</evidence>
<proteinExistence type="predicted"/>
<keyword evidence="1" id="KW-0540">Nuclease</keyword>
<dbReference type="Gene3D" id="1.10.150.20">
    <property type="entry name" value="5' to 3' exonuclease, C-terminal subdomain"/>
    <property type="match status" value="1"/>
</dbReference>
<dbReference type="InterPro" id="IPR029060">
    <property type="entry name" value="PIN-like_dom_sf"/>
</dbReference>
<dbReference type="InterPro" id="IPR020046">
    <property type="entry name" value="5-3_exonucl_a-hlix_arch_N"/>
</dbReference>
<dbReference type="EMBL" id="JAAXPG010000002">
    <property type="protein sequence ID" value="NKY96639.1"/>
    <property type="molecule type" value="Genomic_DNA"/>
</dbReference>
<keyword evidence="4" id="KW-0238">DNA-binding</keyword>
<dbReference type="Pfam" id="PF01367">
    <property type="entry name" value="5_3_exonuc"/>
    <property type="match status" value="1"/>
</dbReference>
<evidence type="ECO:0000256" key="5">
    <source>
        <dbReference type="ARBA" id="ARBA00049957"/>
    </source>
</evidence>
<dbReference type="InterPro" id="IPR020045">
    <property type="entry name" value="DNA_polI_H3TH"/>
</dbReference>
<dbReference type="PANTHER" id="PTHR42646:SF2">
    <property type="entry name" value="5'-3' EXONUCLEASE FAMILY PROTEIN"/>
    <property type="match status" value="1"/>
</dbReference>
<sequence>MLLVDGHNLLWRAAFGFPAEIRSRDKSRDLTAVFGFFALLRVAIRDEFPDLPEVLVVFDGEHGSDDRKQDDADYKANRPADGEALKPILALPHVKQGLDLHGIAWVEIEDAEADDVIATLVHLDPQRPTRIFSTDRDYYQLLTDQVHVLNTCMHPGKRHIGPAQVSERYGISPAQWASLRALSGDKSDNIPGVTGIGDKTAARLLANGAQVQDLPASGRLTGRAGERVRAQWEQVLTWHRMITMDTSVPLPAKPTGNPSPLLPAPAAVVEELGLW</sequence>